<reference evidence="1" key="1">
    <citation type="submission" date="2023-11" db="EMBL/GenBank/DDBJ databases">
        <authorList>
            <person name="Poullet M."/>
        </authorList>
    </citation>
    <scope>NUCLEOTIDE SEQUENCE</scope>
    <source>
        <strain evidence="1">E1834</strain>
    </source>
</reference>
<gene>
    <name evidence="1" type="ORF">MENTE1834_LOCUS9379</name>
</gene>
<proteinExistence type="predicted"/>
<organism evidence="1 2">
    <name type="scientific">Meloidogyne enterolobii</name>
    <name type="common">Root-knot nematode worm</name>
    <name type="synonym">Meloidogyne mayaguensis</name>
    <dbReference type="NCBI Taxonomy" id="390850"/>
    <lineage>
        <taxon>Eukaryota</taxon>
        <taxon>Metazoa</taxon>
        <taxon>Ecdysozoa</taxon>
        <taxon>Nematoda</taxon>
        <taxon>Chromadorea</taxon>
        <taxon>Rhabditida</taxon>
        <taxon>Tylenchina</taxon>
        <taxon>Tylenchomorpha</taxon>
        <taxon>Tylenchoidea</taxon>
        <taxon>Meloidogynidae</taxon>
        <taxon>Meloidogyninae</taxon>
        <taxon>Meloidogyne</taxon>
    </lineage>
</organism>
<dbReference type="Proteomes" id="UP001497535">
    <property type="component" value="Unassembled WGS sequence"/>
</dbReference>
<accession>A0ACB0Y9F6</accession>
<name>A0ACB0Y9F6_MELEN</name>
<keyword evidence="2" id="KW-1185">Reference proteome</keyword>
<sequence length="250" mass="28393">MRYEAVAVPGELHGFWTEYKNFGGNLEWKTLVEPSIQLLEEGSPTSHVLARQLQNHKQQILSNKLLASIFTNPKTGHLFAAGEQINTRNKLADTLRILANCSNPLEIFYKGEIARSISEEFEKNNGRLTFEDFNNYKSIIRSDKDIIYTKLPNGRTICGPPPPSGSAVTQGIINILSKMEFNLTTISGSVDYFHSFIEASKFAYSIRDSLGDIDFVPNSLNLSHLLTSQEWAENVRSEKYFFFFFFSNFL</sequence>
<protein>
    <submittedName>
        <fullName evidence="1">Uncharacterized protein</fullName>
    </submittedName>
</protein>
<dbReference type="EMBL" id="CAVMJV010000008">
    <property type="protein sequence ID" value="CAK5037600.1"/>
    <property type="molecule type" value="Genomic_DNA"/>
</dbReference>
<evidence type="ECO:0000313" key="2">
    <source>
        <dbReference type="Proteomes" id="UP001497535"/>
    </source>
</evidence>
<comment type="caution">
    <text evidence="1">The sequence shown here is derived from an EMBL/GenBank/DDBJ whole genome shotgun (WGS) entry which is preliminary data.</text>
</comment>
<evidence type="ECO:0000313" key="1">
    <source>
        <dbReference type="EMBL" id="CAK5037600.1"/>
    </source>
</evidence>